<keyword evidence="1" id="KW-0472">Membrane</keyword>
<accession>A0A0M8P0D6</accession>
<feature type="transmembrane region" description="Helical" evidence="1">
    <location>
        <begin position="15"/>
        <end position="34"/>
    </location>
</feature>
<keyword evidence="1" id="KW-0812">Transmembrane</keyword>
<keyword evidence="1" id="KW-1133">Transmembrane helix</keyword>
<name>A0A0M8P0D6_9EURO</name>
<dbReference type="AlphaFoldDB" id="A0A0M8P0D6"/>
<evidence type="ECO:0000313" key="3">
    <source>
        <dbReference type="Proteomes" id="UP000037696"/>
    </source>
</evidence>
<dbReference type="Proteomes" id="UP000037696">
    <property type="component" value="Unassembled WGS sequence"/>
</dbReference>
<comment type="caution">
    <text evidence="2">The sequence shown here is derived from an EMBL/GenBank/DDBJ whole genome shotgun (WGS) entry which is preliminary data.</text>
</comment>
<gene>
    <name evidence="2" type="ORF">ACN38_g6532</name>
</gene>
<protein>
    <submittedName>
        <fullName evidence="2">Uncharacterized protein</fullName>
    </submittedName>
</protein>
<reference evidence="2 3" key="1">
    <citation type="submission" date="2015-08" db="EMBL/GenBank/DDBJ databases">
        <title>Genome sequencing of Penicillium nordicum.</title>
        <authorList>
            <person name="Nguyen H.D."/>
            <person name="Seifert K.A."/>
        </authorList>
    </citation>
    <scope>NUCLEOTIDE SEQUENCE [LARGE SCALE GENOMIC DNA]</scope>
    <source>
        <strain evidence="2 3">DAOMC 185683</strain>
    </source>
</reference>
<proteinExistence type="predicted"/>
<organism evidence="2 3">
    <name type="scientific">Penicillium nordicum</name>
    <dbReference type="NCBI Taxonomy" id="229535"/>
    <lineage>
        <taxon>Eukaryota</taxon>
        <taxon>Fungi</taxon>
        <taxon>Dikarya</taxon>
        <taxon>Ascomycota</taxon>
        <taxon>Pezizomycotina</taxon>
        <taxon>Eurotiomycetes</taxon>
        <taxon>Eurotiomycetidae</taxon>
        <taxon>Eurotiales</taxon>
        <taxon>Aspergillaceae</taxon>
        <taxon>Penicillium</taxon>
    </lineage>
</organism>
<keyword evidence="3" id="KW-1185">Reference proteome</keyword>
<dbReference type="EMBL" id="LHQQ01000102">
    <property type="protein sequence ID" value="KOS42568.1"/>
    <property type="molecule type" value="Genomic_DNA"/>
</dbReference>
<evidence type="ECO:0000313" key="2">
    <source>
        <dbReference type="EMBL" id="KOS42568.1"/>
    </source>
</evidence>
<evidence type="ECO:0000256" key="1">
    <source>
        <dbReference type="SAM" id="Phobius"/>
    </source>
</evidence>
<sequence length="66" mass="7842">MLGELKVQLTERGETYYVLVNIHSCCYFFCLFLVTHPAKWILRPGSLKRARLGQCFELLRIMPFKY</sequence>